<evidence type="ECO:0000256" key="1">
    <source>
        <dbReference type="ARBA" id="ARBA00004123"/>
    </source>
</evidence>
<dbReference type="Gene3D" id="3.40.50.300">
    <property type="entry name" value="P-loop containing nucleotide triphosphate hydrolases"/>
    <property type="match status" value="1"/>
</dbReference>
<dbReference type="CDD" id="cd19496">
    <property type="entry name" value="Elp5"/>
    <property type="match status" value="1"/>
</dbReference>
<evidence type="ECO:0000256" key="8">
    <source>
        <dbReference type="ARBA" id="ARBA00023242"/>
    </source>
</evidence>
<protein>
    <recommendedName>
        <fullName evidence="5">Elongator complex protein 5</fullName>
    </recommendedName>
</protein>
<keyword evidence="7" id="KW-0819">tRNA processing</keyword>
<dbReference type="EMBL" id="JAXUIC010000002">
    <property type="protein sequence ID" value="KAK4602127.1"/>
    <property type="molecule type" value="Genomic_DNA"/>
</dbReference>
<evidence type="ECO:0000256" key="3">
    <source>
        <dbReference type="ARBA" id="ARBA00005043"/>
    </source>
</evidence>
<comment type="pathway">
    <text evidence="3">tRNA modification; 5-methoxycarbonylmethyl-2-thiouridine-tRNA biosynthesis.</text>
</comment>
<evidence type="ECO:0000256" key="4">
    <source>
        <dbReference type="ARBA" id="ARBA00009567"/>
    </source>
</evidence>
<dbReference type="InterPro" id="IPR019519">
    <property type="entry name" value="Elp5"/>
</dbReference>
<comment type="subcellular location">
    <subcellularLocation>
        <location evidence="2">Cytoplasm</location>
    </subcellularLocation>
    <subcellularLocation>
        <location evidence="1">Nucleus</location>
    </subcellularLocation>
</comment>
<reference evidence="10 11" key="1">
    <citation type="journal article" date="2023" name="G3 (Bethesda)">
        <title>A haplotype-resolved chromosome-scale genome for Quercus rubra L. provides insights into the genetics of adaptive traits for red oak species.</title>
        <authorList>
            <person name="Kapoor B."/>
            <person name="Jenkins J."/>
            <person name="Schmutz J."/>
            <person name="Zhebentyayeva T."/>
            <person name="Kuelheim C."/>
            <person name="Coggeshall M."/>
            <person name="Heim C."/>
            <person name="Lasky J.R."/>
            <person name="Leites L."/>
            <person name="Islam-Faridi N."/>
            <person name="Romero-Severson J."/>
            <person name="DeLeo V.L."/>
            <person name="Lucas S.M."/>
            <person name="Lazic D."/>
            <person name="Gailing O."/>
            <person name="Carlson J."/>
            <person name="Staton M."/>
        </authorList>
    </citation>
    <scope>NUCLEOTIDE SEQUENCE [LARGE SCALE GENOMIC DNA]</scope>
    <source>
        <strain evidence="10">Pseudo-F2</strain>
    </source>
</reference>
<proteinExistence type="inferred from homology"/>
<dbReference type="PANTHER" id="PTHR15641:SF1">
    <property type="entry name" value="ELONGATOR COMPLEX PROTEIN 5"/>
    <property type="match status" value="1"/>
</dbReference>
<dbReference type="Pfam" id="PF10483">
    <property type="entry name" value="Elong_Iki1"/>
    <property type="match status" value="1"/>
</dbReference>
<sequence>MAESICRALRDGALQGEHAPALTIKDSIASPFGFHVFTHLLTQLSSNILAAKSQSRGLVLVAFSRSPSFYLDLLNRKDIDVASSQKWIEILDCYTDPLGWKDALLASGNGGSLSNEASTGASLCRNVKDMDKLYSSIIELGKGIVGQGKVRFCVAIDSVNEILRHASISSVAGLLSNLRSNDRVSSIFWLSHSDLHEDRVTAVLEYMSSMVASIEPLNQSANGHRCNWESLPLLEHNYWKGKFHVRFKRRNGRVRVMSEEFHVEQSAINFRSISSEDEIVNRSLLPKVQFNLQLSEKEQIDRAKVVLPFEHQGTGKPIQIYDGRRSLTDGKSEAEPVSIGILQTNENSSKGEIIYLRDSDDERPDSDEDPDDDLDI</sequence>
<evidence type="ECO:0000256" key="6">
    <source>
        <dbReference type="ARBA" id="ARBA00022490"/>
    </source>
</evidence>
<evidence type="ECO:0000256" key="7">
    <source>
        <dbReference type="ARBA" id="ARBA00022694"/>
    </source>
</evidence>
<dbReference type="Proteomes" id="UP001324115">
    <property type="component" value="Unassembled WGS sequence"/>
</dbReference>
<keyword evidence="6" id="KW-0963">Cytoplasm</keyword>
<name>A0AAN7J8H3_QUERU</name>
<keyword evidence="8" id="KW-0539">Nucleus</keyword>
<feature type="region of interest" description="Disordered" evidence="9">
    <location>
        <begin position="355"/>
        <end position="376"/>
    </location>
</feature>
<comment type="caution">
    <text evidence="10">The sequence shown here is derived from an EMBL/GenBank/DDBJ whole genome shotgun (WGS) entry which is preliminary data.</text>
</comment>
<dbReference type="GO" id="GO:0002098">
    <property type="term" value="P:tRNA wobble uridine modification"/>
    <property type="evidence" value="ECO:0007669"/>
    <property type="project" value="InterPro"/>
</dbReference>
<accession>A0AAN7J8H3</accession>
<dbReference type="AlphaFoldDB" id="A0AAN7J8H3"/>
<dbReference type="PANTHER" id="PTHR15641">
    <property type="entry name" value="ELONGATOR COMPLEX PROTEIN 5"/>
    <property type="match status" value="1"/>
</dbReference>
<evidence type="ECO:0000256" key="5">
    <source>
        <dbReference type="ARBA" id="ARBA00020264"/>
    </source>
</evidence>
<dbReference type="EMBL" id="JAXUIC010000002">
    <property type="protein sequence ID" value="KAK4602128.1"/>
    <property type="molecule type" value="Genomic_DNA"/>
</dbReference>
<dbReference type="GO" id="GO:0005829">
    <property type="term" value="C:cytosol"/>
    <property type="evidence" value="ECO:0007669"/>
    <property type="project" value="TreeGrafter"/>
</dbReference>
<evidence type="ECO:0000313" key="11">
    <source>
        <dbReference type="Proteomes" id="UP001324115"/>
    </source>
</evidence>
<evidence type="ECO:0000313" key="10">
    <source>
        <dbReference type="EMBL" id="KAK4602126.1"/>
    </source>
</evidence>
<evidence type="ECO:0000256" key="9">
    <source>
        <dbReference type="SAM" id="MobiDB-lite"/>
    </source>
</evidence>
<keyword evidence="11" id="KW-1185">Reference proteome</keyword>
<dbReference type="InterPro" id="IPR027417">
    <property type="entry name" value="P-loop_NTPase"/>
</dbReference>
<feature type="compositionally biased region" description="Acidic residues" evidence="9">
    <location>
        <begin position="361"/>
        <end position="376"/>
    </location>
</feature>
<dbReference type="GO" id="GO:0000049">
    <property type="term" value="F:tRNA binding"/>
    <property type="evidence" value="ECO:0007669"/>
    <property type="project" value="TreeGrafter"/>
</dbReference>
<dbReference type="GO" id="GO:0005634">
    <property type="term" value="C:nucleus"/>
    <property type="evidence" value="ECO:0007669"/>
    <property type="project" value="UniProtKB-SubCell"/>
</dbReference>
<dbReference type="EMBL" id="JAXUIC010000002">
    <property type="protein sequence ID" value="KAK4602129.1"/>
    <property type="molecule type" value="Genomic_DNA"/>
</dbReference>
<evidence type="ECO:0000256" key="2">
    <source>
        <dbReference type="ARBA" id="ARBA00004496"/>
    </source>
</evidence>
<dbReference type="GO" id="GO:0033588">
    <property type="term" value="C:elongator holoenzyme complex"/>
    <property type="evidence" value="ECO:0007669"/>
    <property type="project" value="InterPro"/>
</dbReference>
<comment type="similarity">
    <text evidence="4">Belongs to the ELP5 family.</text>
</comment>
<dbReference type="EMBL" id="JAXUIC010000002">
    <property type="protein sequence ID" value="KAK4602126.1"/>
    <property type="molecule type" value="Genomic_DNA"/>
</dbReference>
<organism evidence="10 11">
    <name type="scientific">Quercus rubra</name>
    <name type="common">Northern red oak</name>
    <name type="synonym">Quercus borealis</name>
    <dbReference type="NCBI Taxonomy" id="3512"/>
    <lineage>
        <taxon>Eukaryota</taxon>
        <taxon>Viridiplantae</taxon>
        <taxon>Streptophyta</taxon>
        <taxon>Embryophyta</taxon>
        <taxon>Tracheophyta</taxon>
        <taxon>Spermatophyta</taxon>
        <taxon>Magnoliopsida</taxon>
        <taxon>eudicotyledons</taxon>
        <taxon>Gunneridae</taxon>
        <taxon>Pentapetalae</taxon>
        <taxon>rosids</taxon>
        <taxon>fabids</taxon>
        <taxon>Fagales</taxon>
        <taxon>Fagaceae</taxon>
        <taxon>Quercus</taxon>
    </lineage>
</organism>
<gene>
    <name evidence="10" type="ORF">RGQ29_011261</name>
</gene>